<dbReference type="GO" id="GO:0003700">
    <property type="term" value="F:DNA-binding transcription factor activity"/>
    <property type="evidence" value="ECO:0007669"/>
    <property type="project" value="InterPro"/>
</dbReference>
<comment type="caution">
    <text evidence="4">The sequence shown here is derived from an EMBL/GenBank/DDBJ whole genome shotgun (WGS) entry which is preliminary data.</text>
</comment>
<dbReference type="EMBL" id="JACHGW010000003">
    <property type="protein sequence ID" value="MBB6051786.1"/>
    <property type="molecule type" value="Genomic_DNA"/>
</dbReference>
<reference evidence="4 5" key="1">
    <citation type="submission" date="2020-08" db="EMBL/GenBank/DDBJ databases">
        <title>Genomic Encyclopedia of Type Strains, Phase IV (KMG-IV): sequencing the most valuable type-strain genomes for metagenomic binning, comparative biology and taxonomic classification.</title>
        <authorList>
            <person name="Goeker M."/>
        </authorList>
    </citation>
    <scope>NUCLEOTIDE SEQUENCE [LARGE SCALE GENOMIC DNA]</scope>
    <source>
        <strain evidence="4 5">DSM 23562</strain>
    </source>
</reference>
<gene>
    <name evidence="4" type="ORF">HNQ39_003596</name>
</gene>
<protein>
    <submittedName>
        <fullName evidence="4">MerR family transcriptional regulator/heat shock protein HspR</fullName>
    </submittedName>
</protein>
<dbReference type="RefSeq" id="WP_184199478.1">
    <property type="nucleotide sequence ID" value="NZ_JACHGW010000003.1"/>
</dbReference>
<dbReference type="Pfam" id="PF13411">
    <property type="entry name" value="MerR_1"/>
    <property type="match status" value="1"/>
</dbReference>
<evidence type="ECO:0000313" key="5">
    <source>
        <dbReference type="Proteomes" id="UP000520814"/>
    </source>
</evidence>
<keyword evidence="4" id="KW-0346">Stress response</keyword>
<dbReference type="AlphaFoldDB" id="A0A7W9SSA3"/>
<dbReference type="InterPro" id="IPR000551">
    <property type="entry name" value="MerR-type_HTH_dom"/>
</dbReference>
<dbReference type="SMART" id="SM00422">
    <property type="entry name" value="HTH_MERR"/>
    <property type="match status" value="1"/>
</dbReference>
<feature type="domain" description="HTH merR-type" evidence="3">
    <location>
        <begin position="9"/>
        <end position="78"/>
    </location>
</feature>
<dbReference type="Proteomes" id="UP000520814">
    <property type="component" value="Unassembled WGS sequence"/>
</dbReference>
<dbReference type="SUPFAM" id="SSF46955">
    <property type="entry name" value="Putative DNA-binding domain"/>
    <property type="match status" value="1"/>
</dbReference>
<organism evidence="4 5">
    <name type="scientific">Armatimonas rosea</name>
    <dbReference type="NCBI Taxonomy" id="685828"/>
    <lineage>
        <taxon>Bacteria</taxon>
        <taxon>Bacillati</taxon>
        <taxon>Armatimonadota</taxon>
        <taxon>Armatimonadia</taxon>
        <taxon>Armatimonadales</taxon>
        <taxon>Armatimonadaceae</taxon>
        <taxon>Armatimonas</taxon>
    </lineage>
</organism>
<dbReference type="PANTHER" id="PTHR30204">
    <property type="entry name" value="REDOX-CYCLING DRUG-SENSING TRANSCRIPTIONAL ACTIVATOR SOXR"/>
    <property type="match status" value="1"/>
</dbReference>
<proteinExistence type="predicted"/>
<dbReference type="Gene3D" id="1.10.1660.10">
    <property type="match status" value="1"/>
</dbReference>
<evidence type="ECO:0000259" key="3">
    <source>
        <dbReference type="PROSITE" id="PS50937"/>
    </source>
</evidence>
<name>A0A7W9SSA3_ARMRO</name>
<feature type="region of interest" description="Disordered" evidence="2">
    <location>
        <begin position="84"/>
        <end position="103"/>
    </location>
</feature>
<evidence type="ECO:0000313" key="4">
    <source>
        <dbReference type="EMBL" id="MBB6051786.1"/>
    </source>
</evidence>
<sequence length="103" mass="11810">MPHNENEPVYVISVAARLAGLPCWVLRVLDQEGIVVPRRTDSNRRLYSDSDIVTLARVRHLTEERGVNIAGVKVILELEQERVVEQERTESNQQNDLPIPRQD</sequence>
<dbReference type="GO" id="GO:0003677">
    <property type="term" value="F:DNA binding"/>
    <property type="evidence" value="ECO:0007669"/>
    <property type="project" value="UniProtKB-KW"/>
</dbReference>
<dbReference type="InterPro" id="IPR047057">
    <property type="entry name" value="MerR_fam"/>
</dbReference>
<dbReference type="InterPro" id="IPR009061">
    <property type="entry name" value="DNA-bd_dom_put_sf"/>
</dbReference>
<evidence type="ECO:0000256" key="1">
    <source>
        <dbReference type="ARBA" id="ARBA00023125"/>
    </source>
</evidence>
<keyword evidence="1" id="KW-0238">DNA-binding</keyword>
<evidence type="ECO:0000256" key="2">
    <source>
        <dbReference type="SAM" id="MobiDB-lite"/>
    </source>
</evidence>
<accession>A0A7W9SSA3</accession>
<dbReference type="PANTHER" id="PTHR30204:SF58">
    <property type="entry name" value="HTH-TYPE TRANSCRIPTIONAL REGULATOR YFMP"/>
    <property type="match status" value="1"/>
</dbReference>
<dbReference type="PROSITE" id="PS50937">
    <property type="entry name" value="HTH_MERR_2"/>
    <property type="match status" value="1"/>
</dbReference>
<keyword evidence="5" id="KW-1185">Reference proteome</keyword>